<name>B6G8D2_9ACTN</name>
<protein>
    <submittedName>
        <fullName evidence="1">Uncharacterized protein</fullName>
    </submittedName>
</protein>
<dbReference type="AlphaFoldDB" id="B6G8D2"/>
<dbReference type="HOGENOM" id="CLU_2952476_0_0_11"/>
<dbReference type="Proteomes" id="UP000003560">
    <property type="component" value="Unassembled WGS sequence"/>
</dbReference>
<reference evidence="1 2" key="1">
    <citation type="submission" date="2008-10" db="EMBL/GenBank/DDBJ databases">
        <title>Draft genome sequence of Collinsella stercoris (DSM 13279).</title>
        <authorList>
            <person name="Sudarsanam P."/>
            <person name="Ley R."/>
            <person name="Guruge J."/>
            <person name="Turnbaugh P.J."/>
            <person name="Mahowald M."/>
            <person name="Liep D."/>
            <person name="Gordon J."/>
        </authorList>
    </citation>
    <scope>NUCLEOTIDE SEQUENCE [LARGE SCALE GENOMIC DNA]</scope>
    <source>
        <strain evidence="1 2">DSM 13279</strain>
    </source>
</reference>
<evidence type="ECO:0000313" key="1">
    <source>
        <dbReference type="EMBL" id="EEA91456.1"/>
    </source>
</evidence>
<evidence type="ECO:0000313" key="2">
    <source>
        <dbReference type="Proteomes" id="UP000003560"/>
    </source>
</evidence>
<dbReference type="EMBL" id="ABXJ01000016">
    <property type="protein sequence ID" value="EEA91456.1"/>
    <property type="molecule type" value="Genomic_DNA"/>
</dbReference>
<keyword evidence="2" id="KW-1185">Reference proteome</keyword>
<organism evidence="1 2">
    <name type="scientific">Collinsella stercoris DSM 13279</name>
    <dbReference type="NCBI Taxonomy" id="445975"/>
    <lineage>
        <taxon>Bacteria</taxon>
        <taxon>Bacillati</taxon>
        <taxon>Actinomycetota</taxon>
        <taxon>Coriobacteriia</taxon>
        <taxon>Coriobacteriales</taxon>
        <taxon>Coriobacteriaceae</taxon>
        <taxon>Collinsella</taxon>
    </lineage>
</organism>
<reference evidence="1 2" key="2">
    <citation type="submission" date="2008-10" db="EMBL/GenBank/DDBJ databases">
        <authorList>
            <person name="Fulton L."/>
            <person name="Clifton S."/>
            <person name="Fulton B."/>
            <person name="Xu J."/>
            <person name="Minx P."/>
            <person name="Pepin K.H."/>
            <person name="Johnson M."/>
            <person name="Thiruvilangam P."/>
            <person name="Bhonagiri V."/>
            <person name="Nash W.E."/>
            <person name="Mardis E.R."/>
            <person name="Wilson R.K."/>
        </authorList>
    </citation>
    <scope>NUCLEOTIDE SEQUENCE [LARGE SCALE GENOMIC DNA]</scope>
    <source>
        <strain evidence="1 2">DSM 13279</strain>
    </source>
</reference>
<comment type="caution">
    <text evidence="1">The sequence shown here is derived from an EMBL/GenBank/DDBJ whole genome shotgun (WGS) entry which is preliminary data.</text>
</comment>
<gene>
    <name evidence="1" type="ORF">COLSTE_00322</name>
</gene>
<accession>B6G8D2</accession>
<proteinExistence type="predicted"/>
<dbReference type="STRING" id="445975.COLSTE_00322"/>
<sequence length="59" mass="6518">MAVARMPVACVCPSLEWSSSAHVRRPRMTIARMARASAALNMGFSRFCKNSCTLTPHHI</sequence>